<reference evidence="5" key="1">
    <citation type="submission" date="2020-08" db="EMBL/GenBank/DDBJ databases">
        <title>Genome public.</title>
        <authorList>
            <person name="Liu C."/>
            <person name="Sun Q."/>
        </authorList>
    </citation>
    <scope>NUCLEOTIDE SEQUENCE</scope>
    <source>
        <strain evidence="5">NSJ-42</strain>
    </source>
</reference>
<evidence type="ECO:0000259" key="4">
    <source>
        <dbReference type="PROSITE" id="PS51462"/>
    </source>
</evidence>
<keyword evidence="2 3" id="KW-0378">Hydrolase</keyword>
<dbReference type="SUPFAM" id="SSF55811">
    <property type="entry name" value="Nudix"/>
    <property type="match status" value="1"/>
</dbReference>
<proteinExistence type="inferred from homology"/>
<dbReference type="GO" id="GO:0019693">
    <property type="term" value="P:ribose phosphate metabolic process"/>
    <property type="evidence" value="ECO:0007669"/>
    <property type="project" value="TreeGrafter"/>
</dbReference>
<keyword evidence="6" id="KW-1185">Reference proteome</keyword>
<name>A0A8I0A5D2_9CLOT</name>
<dbReference type="InterPro" id="IPR020084">
    <property type="entry name" value="NUDIX_hydrolase_CS"/>
</dbReference>
<dbReference type="CDD" id="cd03424">
    <property type="entry name" value="NUDIX_ADPRase_Nudt5_UGPPase_Nudt14"/>
    <property type="match status" value="1"/>
</dbReference>
<dbReference type="EMBL" id="JACOOQ010000003">
    <property type="protein sequence ID" value="MBC5639390.1"/>
    <property type="molecule type" value="Genomic_DNA"/>
</dbReference>
<dbReference type="AlphaFoldDB" id="A0A8I0A5D2"/>
<dbReference type="GO" id="GO:0006753">
    <property type="term" value="P:nucleoside phosphate metabolic process"/>
    <property type="evidence" value="ECO:0007669"/>
    <property type="project" value="TreeGrafter"/>
</dbReference>
<evidence type="ECO:0000256" key="3">
    <source>
        <dbReference type="RuleBase" id="RU003476"/>
    </source>
</evidence>
<dbReference type="PROSITE" id="PS00893">
    <property type="entry name" value="NUDIX_BOX"/>
    <property type="match status" value="1"/>
</dbReference>
<dbReference type="InterPro" id="IPR015797">
    <property type="entry name" value="NUDIX_hydrolase-like_dom_sf"/>
</dbReference>
<dbReference type="PRINTS" id="PR00502">
    <property type="entry name" value="NUDIXFAMILY"/>
</dbReference>
<dbReference type="PANTHER" id="PTHR11839:SF18">
    <property type="entry name" value="NUDIX HYDROLASE DOMAIN-CONTAINING PROTEIN"/>
    <property type="match status" value="1"/>
</dbReference>
<feature type="domain" description="Nudix hydrolase" evidence="4">
    <location>
        <begin position="40"/>
        <end position="168"/>
    </location>
</feature>
<comment type="caution">
    <text evidence="5">The sequence shown here is derived from an EMBL/GenBank/DDBJ whole genome shotgun (WGS) entry which is preliminary data.</text>
</comment>
<dbReference type="Proteomes" id="UP000662088">
    <property type="component" value="Unassembled WGS sequence"/>
</dbReference>
<evidence type="ECO:0000313" key="5">
    <source>
        <dbReference type="EMBL" id="MBC5639390.1"/>
    </source>
</evidence>
<protein>
    <submittedName>
        <fullName evidence="5">NUDIX hydrolase</fullName>
    </submittedName>
</protein>
<evidence type="ECO:0000256" key="1">
    <source>
        <dbReference type="ARBA" id="ARBA00001946"/>
    </source>
</evidence>
<dbReference type="FunFam" id="3.90.79.10:FF:000024">
    <property type="entry name" value="ADP-ribose pyrophosphatase"/>
    <property type="match status" value="1"/>
</dbReference>
<accession>A0A8I0A5D2</accession>
<dbReference type="Gene3D" id="3.90.79.10">
    <property type="entry name" value="Nucleoside Triphosphate Pyrophosphohydrolase"/>
    <property type="match status" value="1"/>
</dbReference>
<comment type="similarity">
    <text evidence="3">Belongs to the Nudix hydrolase family.</text>
</comment>
<dbReference type="RefSeq" id="WP_022211658.1">
    <property type="nucleotide sequence ID" value="NZ_JACOOQ010000003.1"/>
</dbReference>
<dbReference type="PROSITE" id="PS51462">
    <property type="entry name" value="NUDIX"/>
    <property type="match status" value="1"/>
</dbReference>
<organism evidence="5 6">
    <name type="scientific">Clostridium lentum</name>
    <dbReference type="NCBI Taxonomy" id="2763037"/>
    <lineage>
        <taxon>Bacteria</taxon>
        <taxon>Bacillati</taxon>
        <taxon>Bacillota</taxon>
        <taxon>Clostridia</taxon>
        <taxon>Eubacteriales</taxon>
        <taxon>Clostridiaceae</taxon>
        <taxon>Clostridium</taxon>
    </lineage>
</organism>
<dbReference type="GO" id="GO:0016462">
    <property type="term" value="F:pyrophosphatase activity"/>
    <property type="evidence" value="ECO:0007669"/>
    <property type="project" value="UniProtKB-ARBA"/>
</dbReference>
<dbReference type="GO" id="GO:0005829">
    <property type="term" value="C:cytosol"/>
    <property type="evidence" value="ECO:0007669"/>
    <property type="project" value="TreeGrafter"/>
</dbReference>
<sequence>MNLYEKTLSEEIVYTGDYLTFTKVKVQLPDGNEANRDIIKHPGACGIIPFVDENHIILIRQFRKSIDKVIYEIPAGKLSSDESPENCAYRELEEETGYQASSLFHLGTVAIVPGYCDELLYIYKATNLSLSKKHEDFDEFTEVEIFTLEEVKNMIKSGEIIDAKTITALAYTMIMDNY</sequence>
<comment type="cofactor">
    <cofactor evidence="1">
        <name>Mg(2+)</name>
        <dbReference type="ChEBI" id="CHEBI:18420"/>
    </cofactor>
</comment>
<gene>
    <name evidence="5" type="ORF">H8R92_02895</name>
</gene>
<dbReference type="InterPro" id="IPR000086">
    <property type="entry name" value="NUDIX_hydrolase_dom"/>
</dbReference>
<dbReference type="PANTHER" id="PTHR11839">
    <property type="entry name" value="UDP/ADP-SUGAR PYROPHOSPHATASE"/>
    <property type="match status" value="1"/>
</dbReference>
<evidence type="ECO:0000256" key="2">
    <source>
        <dbReference type="ARBA" id="ARBA00022801"/>
    </source>
</evidence>
<dbReference type="InterPro" id="IPR020476">
    <property type="entry name" value="Nudix_hydrolase"/>
</dbReference>
<evidence type="ECO:0000313" key="6">
    <source>
        <dbReference type="Proteomes" id="UP000662088"/>
    </source>
</evidence>
<dbReference type="Pfam" id="PF00293">
    <property type="entry name" value="NUDIX"/>
    <property type="match status" value="1"/>
</dbReference>